<dbReference type="GO" id="GO:0017017">
    <property type="term" value="F:MAP kinase tyrosine/serine/threonine phosphatase activity"/>
    <property type="evidence" value="ECO:0007669"/>
    <property type="project" value="InterPro"/>
</dbReference>
<dbReference type="InterPro" id="IPR000387">
    <property type="entry name" value="Tyr_Pase_dom"/>
</dbReference>
<name>A0A7M5WWY3_9CNID</name>
<dbReference type="InterPro" id="IPR008343">
    <property type="entry name" value="MKP"/>
</dbReference>
<evidence type="ECO:0000259" key="5">
    <source>
        <dbReference type="PROSITE" id="PS50054"/>
    </source>
</evidence>
<reference evidence="7" key="1">
    <citation type="submission" date="2021-01" db="UniProtKB">
        <authorList>
            <consortium name="EnsemblMetazoa"/>
        </authorList>
    </citation>
    <scope>IDENTIFICATION</scope>
</reference>
<evidence type="ECO:0000313" key="7">
    <source>
        <dbReference type="EnsemblMetazoa" id="CLYHEMP014409.4"/>
    </source>
</evidence>
<comment type="similarity">
    <text evidence="1">Belongs to the protein-tyrosine phosphatase family. Non-receptor class dual specificity subfamily.</text>
</comment>
<dbReference type="Pfam" id="PF00782">
    <property type="entry name" value="DSPc"/>
    <property type="match status" value="1"/>
</dbReference>
<keyword evidence="8" id="KW-1185">Reference proteome</keyword>
<dbReference type="PRINTS" id="PR01764">
    <property type="entry name" value="MAPKPHPHTASE"/>
</dbReference>
<dbReference type="Gene3D" id="3.90.190.10">
    <property type="entry name" value="Protein tyrosine phosphatase superfamily"/>
    <property type="match status" value="1"/>
</dbReference>
<dbReference type="Proteomes" id="UP000594262">
    <property type="component" value="Unplaced"/>
</dbReference>
<keyword evidence="4" id="KW-0904">Protein phosphatase</keyword>
<dbReference type="OrthoDB" id="426001at2759"/>
<evidence type="ECO:0000256" key="3">
    <source>
        <dbReference type="ARBA" id="ARBA00022801"/>
    </source>
</evidence>
<evidence type="ECO:0000256" key="4">
    <source>
        <dbReference type="ARBA" id="ARBA00022912"/>
    </source>
</evidence>
<protein>
    <recommendedName>
        <fullName evidence="2">protein-tyrosine-phosphatase</fullName>
        <ecNumber evidence="2">3.1.3.48</ecNumber>
    </recommendedName>
</protein>
<dbReference type="PROSITE" id="PS50056">
    <property type="entry name" value="TYR_PHOSPHATASE_2"/>
    <property type="match status" value="1"/>
</dbReference>
<dbReference type="EnsemblMetazoa" id="CLYHEMT014409.4">
    <property type="protein sequence ID" value="CLYHEMP014409.4"/>
    <property type="gene ID" value="CLYHEMG014409"/>
</dbReference>
<evidence type="ECO:0000259" key="6">
    <source>
        <dbReference type="PROSITE" id="PS50056"/>
    </source>
</evidence>
<feature type="domain" description="Tyrosine specific protein phosphatases" evidence="6">
    <location>
        <begin position="127"/>
        <end position="168"/>
    </location>
</feature>
<dbReference type="SMART" id="SM00195">
    <property type="entry name" value="DSPc"/>
    <property type="match status" value="1"/>
</dbReference>
<dbReference type="AlphaFoldDB" id="A0A7M5WWY3"/>
<evidence type="ECO:0000313" key="8">
    <source>
        <dbReference type="Proteomes" id="UP000594262"/>
    </source>
</evidence>
<proteinExistence type="inferred from homology"/>
<dbReference type="InterPro" id="IPR016130">
    <property type="entry name" value="Tyr_Pase_AS"/>
</dbReference>
<dbReference type="GO" id="GO:0043409">
    <property type="term" value="P:negative regulation of MAPK cascade"/>
    <property type="evidence" value="ECO:0007669"/>
    <property type="project" value="TreeGrafter"/>
</dbReference>
<evidence type="ECO:0000256" key="1">
    <source>
        <dbReference type="ARBA" id="ARBA00008601"/>
    </source>
</evidence>
<sequence>MVTSYRRKRIHQISTKPYCGFSEFAYKFPKLCDSKIKSNCPLLSISTPCASAGSINCPPTKILPFLYLGCEEDALSEDILKTCHVKYVLNASHSAVDSPYCTTGRYLRIPIKDNSSENIVAWFQTAFDFIDKVKESDDHILIHCVGGVSRSATIAIAYVMKHFSLSLD</sequence>
<dbReference type="PROSITE" id="PS50054">
    <property type="entry name" value="TYR_PHOSPHATASE_DUAL"/>
    <property type="match status" value="1"/>
</dbReference>
<dbReference type="InterPro" id="IPR000340">
    <property type="entry name" value="Dual-sp_phosphatase_cat-dom"/>
</dbReference>
<evidence type="ECO:0000256" key="2">
    <source>
        <dbReference type="ARBA" id="ARBA00013064"/>
    </source>
</evidence>
<dbReference type="PANTHER" id="PTHR10159:SF533">
    <property type="entry name" value="TYROSINE-PROTEIN PHOSPHATASE VHP-1"/>
    <property type="match status" value="1"/>
</dbReference>
<dbReference type="PROSITE" id="PS00383">
    <property type="entry name" value="TYR_PHOSPHATASE_1"/>
    <property type="match status" value="1"/>
</dbReference>
<organism evidence="7 8">
    <name type="scientific">Clytia hemisphaerica</name>
    <dbReference type="NCBI Taxonomy" id="252671"/>
    <lineage>
        <taxon>Eukaryota</taxon>
        <taxon>Metazoa</taxon>
        <taxon>Cnidaria</taxon>
        <taxon>Hydrozoa</taxon>
        <taxon>Hydroidolina</taxon>
        <taxon>Leptothecata</taxon>
        <taxon>Obeliida</taxon>
        <taxon>Clytiidae</taxon>
        <taxon>Clytia</taxon>
    </lineage>
</organism>
<dbReference type="InterPro" id="IPR020422">
    <property type="entry name" value="TYR_PHOSPHATASE_DUAL_dom"/>
</dbReference>
<dbReference type="SUPFAM" id="SSF52799">
    <property type="entry name" value="(Phosphotyrosine protein) phosphatases II"/>
    <property type="match status" value="1"/>
</dbReference>
<dbReference type="InterPro" id="IPR029021">
    <property type="entry name" value="Prot-tyrosine_phosphatase-like"/>
</dbReference>
<feature type="domain" description="Tyrosine-protein phosphatase" evidence="5">
    <location>
        <begin position="58"/>
        <end position="168"/>
    </location>
</feature>
<dbReference type="GO" id="GO:0008330">
    <property type="term" value="F:protein tyrosine/threonine phosphatase activity"/>
    <property type="evidence" value="ECO:0007669"/>
    <property type="project" value="TreeGrafter"/>
</dbReference>
<accession>A0A7M5WWY3</accession>
<dbReference type="PANTHER" id="PTHR10159">
    <property type="entry name" value="DUAL SPECIFICITY PROTEIN PHOSPHATASE"/>
    <property type="match status" value="1"/>
</dbReference>
<keyword evidence="3" id="KW-0378">Hydrolase</keyword>
<dbReference type="GO" id="GO:0005737">
    <property type="term" value="C:cytoplasm"/>
    <property type="evidence" value="ECO:0007669"/>
    <property type="project" value="TreeGrafter"/>
</dbReference>
<dbReference type="GO" id="GO:0033550">
    <property type="term" value="F:MAP kinase tyrosine phosphatase activity"/>
    <property type="evidence" value="ECO:0007669"/>
    <property type="project" value="TreeGrafter"/>
</dbReference>
<dbReference type="EC" id="3.1.3.48" evidence="2"/>